<name>A0A3D9AVE7_9FLAO</name>
<feature type="transmembrane region" description="Helical" evidence="4">
    <location>
        <begin position="106"/>
        <end position="124"/>
    </location>
</feature>
<evidence type="ECO:0000256" key="3">
    <source>
        <dbReference type="ARBA" id="ARBA00023136"/>
    </source>
</evidence>
<keyword evidence="7" id="KW-1185">Reference proteome</keyword>
<feature type="transmembrane region" description="Helical" evidence="4">
    <location>
        <begin position="12"/>
        <end position="39"/>
    </location>
</feature>
<feature type="transmembrane region" description="Helical" evidence="4">
    <location>
        <begin position="173"/>
        <end position="193"/>
    </location>
</feature>
<keyword evidence="1 4" id="KW-0812">Transmembrane</keyword>
<evidence type="ECO:0000256" key="1">
    <source>
        <dbReference type="ARBA" id="ARBA00022692"/>
    </source>
</evidence>
<dbReference type="GO" id="GO:0022857">
    <property type="term" value="F:transmembrane transporter activity"/>
    <property type="evidence" value="ECO:0007669"/>
    <property type="project" value="InterPro"/>
</dbReference>
<feature type="transmembrane region" description="Helical" evidence="4">
    <location>
        <begin position="342"/>
        <end position="361"/>
    </location>
</feature>
<organism evidence="6 7">
    <name type="scientific">Chryseobacterium pennipullorum</name>
    <dbReference type="NCBI Taxonomy" id="2258963"/>
    <lineage>
        <taxon>Bacteria</taxon>
        <taxon>Pseudomonadati</taxon>
        <taxon>Bacteroidota</taxon>
        <taxon>Flavobacteriia</taxon>
        <taxon>Flavobacteriales</taxon>
        <taxon>Weeksellaceae</taxon>
        <taxon>Chryseobacterium group</taxon>
        <taxon>Chryseobacterium</taxon>
    </lineage>
</organism>
<dbReference type="PANTHER" id="PTHR23523">
    <property type="match status" value="1"/>
</dbReference>
<feature type="transmembrane region" description="Helical" evidence="4">
    <location>
        <begin position="51"/>
        <end position="71"/>
    </location>
</feature>
<gene>
    <name evidence="6" type="ORF">DRF67_16645</name>
</gene>
<dbReference type="OrthoDB" id="9797740at2"/>
<evidence type="ECO:0000313" key="7">
    <source>
        <dbReference type="Proteomes" id="UP000256257"/>
    </source>
</evidence>
<evidence type="ECO:0000313" key="6">
    <source>
        <dbReference type="EMBL" id="REC45314.1"/>
    </source>
</evidence>
<feature type="transmembrane region" description="Helical" evidence="4">
    <location>
        <begin position="307"/>
        <end position="330"/>
    </location>
</feature>
<dbReference type="Proteomes" id="UP000256257">
    <property type="component" value="Unassembled WGS sequence"/>
</dbReference>
<evidence type="ECO:0000256" key="4">
    <source>
        <dbReference type="SAM" id="Phobius"/>
    </source>
</evidence>
<feature type="transmembrane region" description="Helical" evidence="4">
    <location>
        <begin position="136"/>
        <end position="161"/>
    </location>
</feature>
<proteinExistence type="predicted"/>
<keyword evidence="2 4" id="KW-1133">Transmembrane helix</keyword>
<dbReference type="InterPro" id="IPR020846">
    <property type="entry name" value="MFS_dom"/>
</dbReference>
<reference evidence="6 7" key="1">
    <citation type="submission" date="2018-06" db="EMBL/GenBank/DDBJ databases">
        <title>Novel Chryseobacterium species.</title>
        <authorList>
            <person name="Newman J."/>
            <person name="Hugo C."/>
            <person name="Oosthuizen L."/>
            <person name="Charimba G."/>
        </authorList>
    </citation>
    <scope>NUCLEOTIDE SEQUENCE [LARGE SCALE GENOMIC DNA]</scope>
    <source>
        <strain evidence="6 7">7_F195</strain>
    </source>
</reference>
<feature type="domain" description="Major facilitator superfamily (MFS) profile" evidence="5">
    <location>
        <begin position="15"/>
        <end position="397"/>
    </location>
</feature>
<feature type="transmembrane region" description="Helical" evidence="4">
    <location>
        <begin position="373"/>
        <end position="390"/>
    </location>
</feature>
<dbReference type="PANTHER" id="PTHR23523:SF2">
    <property type="entry name" value="2-NITROIMIDAZOLE TRANSPORTER"/>
    <property type="match status" value="1"/>
</dbReference>
<dbReference type="InterPro" id="IPR011701">
    <property type="entry name" value="MFS"/>
</dbReference>
<evidence type="ECO:0000256" key="2">
    <source>
        <dbReference type="ARBA" id="ARBA00022989"/>
    </source>
</evidence>
<dbReference type="AlphaFoldDB" id="A0A3D9AVE7"/>
<protein>
    <submittedName>
        <fullName evidence="6">MFS transporter</fullName>
    </submittedName>
</protein>
<dbReference type="InterPro" id="IPR052524">
    <property type="entry name" value="MFS_Cyanate_Porter"/>
</dbReference>
<comment type="caution">
    <text evidence="6">The sequence shown here is derived from an EMBL/GenBank/DDBJ whole genome shotgun (WGS) entry which is preliminary data.</text>
</comment>
<dbReference type="EMBL" id="QNVV01000017">
    <property type="protein sequence ID" value="REC45314.1"/>
    <property type="molecule type" value="Genomic_DNA"/>
</dbReference>
<evidence type="ECO:0000259" key="5">
    <source>
        <dbReference type="PROSITE" id="PS50850"/>
    </source>
</evidence>
<dbReference type="CDD" id="cd17339">
    <property type="entry name" value="MFS_NIMT_CynX_like"/>
    <property type="match status" value="1"/>
</dbReference>
<feature type="transmembrane region" description="Helical" evidence="4">
    <location>
        <begin position="283"/>
        <end position="301"/>
    </location>
</feature>
<dbReference type="PROSITE" id="PS50850">
    <property type="entry name" value="MFS"/>
    <property type="match status" value="1"/>
</dbReference>
<sequence>MKNEVRKNASYFLLAINVLVVVLISSNLRSPIVAVAPVLNEVRDALKLDNFQVSMLTSIPLFMFAICSVMVSRFSSKFGISKLLLYSLIILSFGLFLRITGTLSGLFLGSLFIGLGICIGNVVTPGYVKNNFPKQIGLMTGIFAVSMNLTAALASGFSVRIGEWTGFGWRGSLGIWLVIAALGFLVLVTELLFNRKNRDQVKVALSTSGFNMFRSAQAWNISIFMGLQSLFYYCLVAWLPSFLADYHMQGESSGWVLFVIQITMIPVTFCCPIIASKMKDQKGMIVLVCTLMLVSTLMFVVLKSELIYLNAVIIGIANGLSFSLSILFFSTRTKSSINAVKISGMAQSVGYLIAAFGPPVFGKLHDWDISWNASFYFLSTAVLLMFYFGMKAARNKHVED</sequence>
<accession>A0A3D9AVE7</accession>
<feature type="transmembrane region" description="Helical" evidence="4">
    <location>
        <begin position="83"/>
        <end position="100"/>
    </location>
</feature>
<feature type="transmembrane region" description="Helical" evidence="4">
    <location>
        <begin position="221"/>
        <end position="243"/>
    </location>
</feature>
<dbReference type="InterPro" id="IPR036259">
    <property type="entry name" value="MFS_trans_sf"/>
</dbReference>
<dbReference type="SUPFAM" id="SSF103473">
    <property type="entry name" value="MFS general substrate transporter"/>
    <property type="match status" value="1"/>
</dbReference>
<dbReference type="Gene3D" id="1.20.1250.20">
    <property type="entry name" value="MFS general substrate transporter like domains"/>
    <property type="match status" value="2"/>
</dbReference>
<dbReference type="Pfam" id="PF07690">
    <property type="entry name" value="MFS_1"/>
    <property type="match status" value="1"/>
</dbReference>
<keyword evidence="3 4" id="KW-0472">Membrane</keyword>
<feature type="transmembrane region" description="Helical" evidence="4">
    <location>
        <begin position="255"/>
        <end position="276"/>
    </location>
</feature>